<dbReference type="NCBIfam" id="NF033580">
    <property type="entry name" value="transpos_IS5_3"/>
    <property type="match status" value="1"/>
</dbReference>
<proteinExistence type="predicted"/>
<keyword evidence="4" id="KW-1185">Reference proteome</keyword>
<dbReference type="RefSeq" id="WP_204030803.1">
    <property type="nucleotide sequence ID" value="NZ_BOOW01000038.1"/>
</dbReference>
<name>A0A919V9U2_9ACTN</name>
<reference evidence="3" key="1">
    <citation type="submission" date="2021-01" db="EMBL/GenBank/DDBJ databases">
        <title>Whole genome shotgun sequence of Sinosporangium siamense NBRC 109515.</title>
        <authorList>
            <person name="Komaki H."/>
            <person name="Tamura T."/>
        </authorList>
    </citation>
    <scope>NUCLEOTIDE SEQUENCE</scope>
    <source>
        <strain evidence="3">NBRC 109515</strain>
    </source>
</reference>
<dbReference type="Pfam" id="PF01609">
    <property type="entry name" value="DDE_Tnp_1"/>
    <property type="match status" value="1"/>
</dbReference>
<dbReference type="AlphaFoldDB" id="A0A919V9U2"/>
<evidence type="ECO:0000313" key="4">
    <source>
        <dbReference type="Proteomes" id="UP000606172"/>
    </source>
</evidence>
<dbReference type="PANTHER" id="PTHR30007">
    <property type="entry name" value="PHP DOMAIN PROTEIN"/>
    <property type="match status" value="1"/>
</dbReference>
<dbReference type="InterPro" id="IPR025161">
    <property type="entry name" value="IS402-like_dom"/>
</dbReference>
<evidence type="ECO:0000259" key="1">
    <source>
        <dbReference type="Pfam" id="PF01609"/>
    </source>
</evidence>
<dbReference type="Proteomes" id="UP000606172">
    <property type="component" value="Unassembled WGS sequence"/>
</dbReference>
<dbReference type="GO" id="GO:0003677">
    <property type="term" value="F:DNA binding"/>
    <property type="evidence" value="ECO:0007669"/>
    <property type="project" value="InterPro"/>
</dbReference>
<feature type="domain" description="Insertion element IS402-like" evidence="2">
    <location>
        <begin position="12"/>
        <end position="84"/>
    </location>
</feature>
<evidence type="ECO:0000313" key="3">
    <source>
        <dbReference type="EMBL" id="GII95763.1"/>
    </source>
</evidence>
<gene>
    <name evidence="3" type="ORF">Ssi02_59940</name>
</gene>
<evidence type="ECO:0000259" key="2">
    <source>
        <dbReference type="Pfam" id="PF13340"/>
    </source>
</evidence>
<dbReference type="EMBL" id="BOOW01000038">
    <property type="protein sequence ID" value="GII95763.1"/>
    <property type="molecule type" value="Genomic_DNA"/>
</dbReference>
<dbReference type="InterPro" id="IPR002559">
    <property type="entry name" value="Transposase_11"/>
</dbReference>
<dbReference type="GO" id="GO:0004803">
    <property type="term" value="F:transposase activity"/>
    <property type="evidence" value="ECO:0007669"/>
    <property type="project" value="InterPro"/>
</dbReference>
<sequence>MPGHRRPYPTDLTDREWALLEPLIPAPKPGGRPVVHHRREIVDAIAYWLRAGCAWRLLPHDFPPWQTVYHYWRLWREENRWEAVAAALRERERIRRGRDPAPSAGVIDSQSVKGTERGGLHGYDGAKKVFGVKRHLLVDTLGLVLGTCVSPASVDDREGAAVLLLRTADRLPRLRHLWADQGYRGERFTGWAREELGLTVQITVRADGGARRTWAKKGAPPREVARIAVVPRRWVVERTFAWLGRYRRLSRDYEFLIRASESVIYAATCMLLLHRLGASR</sequence>
<dbReference type="Pfam" id="PF13340">
    <property type="entry name" value="DUF4096"/>
    <property type="match status" value="1"/>
</dbReference>
<organism evidence="3 4">
    <name type="scientific">Sinosporangium siamense</name>
    <dbReference type="NCBI Taxonomy" id="1367973"/>
    <lineage>
        <taxon>Bacteria</taxon>
        <taxon>Bacillati</taxon>
        <taxon>Actinomycetota</taxon>
        <taxon>Actinomycetes</taxon>
        <taxon>Streptosporangiales</taxon>
        <taxon>Streptosporangiaceae</taxon>
        <taxon>Sinosporangium</taxon>
    </lineage>
</organism>
<dbReference type="GO" id="GO:0006313">
    <property type="term" value="P:DNA transposition"/>
    <property type="evidence" value="ECO:0007669"/>
    <property type="project" value="InterPro"/>
</dbReference>
<comment type="caution">
    <text evidence="3">The sequence shown here is derived from an EMBL/GenBank/DDBJ whole genome shotgun (WGS) entry which is preliminary data.</text>
</comment>
<feature type="domain" description="Transposase IS4-like" evidence="1">
    <location>
        <begin position="102"/>
        <end position="271"/>
    </location>
</feature>
<protein>
    <submittedName>
        <fullName evidence="3">IS5 family transposase</fullName>
    </submittedName>
</protein>
<accession>A0A919V9U2</accession>
<dbReference type="PANTHER" id="PTHR30007:SF0">
    <property type="entry name" value="TRANSPOSASE"/>
    <property type="match status" value="1"/>
</dbReference>